<name>A0A414KKA0_9FIRM</name>
<dbReference type="Proteomes" id="UP000283928">
    <property type="component" value="Unassembled WGS sequence"/>
</dbReference>
<evidence type="ECO:0008006" key="3">
    <source>
        <dbReference type="Google" id="ProtNLM"/>
    </source>
</evidence>
<evidence type="ECO:0000313" key="1">
    <source>
        <dbReference type="EMBL" id="RHE77321.1"/>
    </source>
</evidence>
<protein>
    <recommendedName>
        <fullName evidence="3">DUF3846 domain-containing protein</fullName>
    </recommendedName>
</protein>
<dbReference type="AlphaFoldDB" id="A0A414KKA0"/>
<evidence type="ECO:0000313" key="2">
    <source>
        <dbReference type="Proteomes" id="UP000283928"/>
    </source>
</evidence>
<proteinExistence type="predicted"/>
<accession>A0A414KKA0</accession>
<comment type="caution">
    <text evidence="1">The sequence shown here is derived from an EMBL/GenBank/DDBJ whole genome shotgun (WGS) entry which is preliminary data.</text>
</comment>
<sequence length="147" mass="16621">MKIIKVSTELEMSVHEFPEGTMREQNKALYDLIGNGCDIVEHVMPKRLYRELKMPSTPVKEPGKCVSMLIDEEGRLKPNKANLIGSYLYEFDKHGCPIVGNILFIGEKMGDDGVEFCGISEENFSLLETELKNMITAMKTTVKEMSK</sequence>
<reference evidence="1 2" key="1">
    <citation type="submission" date="2018-08" db="EMBL/GenBank/DDBJ databases">
        <title>A genome reference for cultivated species of the human gut microbiota.</title>
        <authorList>
            <person name="Zou Y."/>
            <person name="Xue W."/>
            <person name="Luo G."/>
        </authorList>
    </citation>
    <scope>NUCLEOTIDE SEQUENCE [LARGE SCALE GENOMIC DNA]</scope>
    <source>
        <strain evidence="1 2">AM27-32LB</strain>
    </source>
</reference>
<gene>
    <name evidence="1" type="ORF">DW723_02765</name>
</gene>
<dbReference type="RefSeq" id="WP_118252729.1">
    <property type="nucleotide sequence ID" value="NZ_JAQEBC010000016.1"/>
</dbReference>
<dbReference type="EMBL" id="QSKO01000003">
    <property type="protein sequence ID" value="RHE77321.1"/>
    <property type="molecule type" value="Genomic_DNA"/>
</dbReference>
<organism evidence="1 2">
    <name type="scientific">Blautia obeum</name>
    <dbReference type="NCBI Taxonomy" id="40520"/>
    <lineage>
        <taxon>Bacteria</taxon>
        <taxon>Bacillati</taxon>
        <taxon>Bacillota</taxon>
        <taxon>Clostridia</taxon>
        <taxon>Lachnospirales</taxon>
        <taxon>Lachnospiraceae</taxon>
        <taxon>Blautia</taxon>
    </lineage>
</organism>